<keyword evidence="2" id="KW-1133">Transmembrane helix</keyword>
<keyword evidence="4" id="KW-1185">Reference proteome</keyword>
<proteinExistence type="predicted"/>
<feature type="compositionally biased region" description="Basic and acidic residues" evidence="1">
    <location>
        <begin position="91"/>
        <end position="100"/>
    </location>
</feature>
<sequence length="370" mass="39282">MASADPPDSSSSAPRRLSLGQRILTALPTLRPPSRPEPPSSSAPAPPAEPRRPAPKAPPTKRRPAAQGERADDWRDRLRDAFLKPPPGIEPVKRPPRDGDGDQEDPETESDAPKARKTTQGATGRGATKAPAATSTAPKARGASGRQPTKQDPYPQLSSAELQEWIKRLDDRERLFALLAAPLGAALGITVMLVSLHVNPPVGAKGHEDPSTIVTDGVIAIAFAIVVLISALVRRRSFTVFALLFLGYGSGIYGLVPFWGLAGWLFFRSYKMQRALTARGEHPRQLRAQQQRRKKAAGPGQRAGGGLLGRKQPAPEPAGPGPNRRYTPPKPRGEEKAKAPSRRSAGPSGSARRPAGQGAARRAPSGGASS</sequence>
<protein>
    <submittedName>
        <fullName evidence="3">Uncharacterized protein</fullName>
    </submittedName>
</protein>
<feature type="compositionally biased region" description="Acidic residues" evidence="1">
    <location>
        <begin position="101"/>
        <end position="110"/>
    </location>
</feature>
<feature type="region of interest" description="Disordered" evidence="1">
    <location>
        <begin position="279"/>
        <end position="370"/>
    </location>
</feature>
<name>A0ABV6C985_9ACTN</name>
<feature type="transmembrane region" description="Helical" evidence="2">
    <location>
        <begin position="213"/>
        <end position="233"/>
    </location>
</feature>
<keyword evidence="2" id="KW-0472">Membrane</keyword>
<feature type="compositionally biased region" description="Low complexity" evidence="1">
    <location>
        <begin position="1"/>
        <end position="19"/>
    </location>
</feature>
<comment type="caution">
    <text evidence="3">The sequence shown here is derived from an EMBL/GenBank/DDBJ whole genome shotgun (WGS) entry which is preliminary data.</text>
</comment>
<feature type="compositionally biased region" description="Pro residues" evidence="1">
    <location>
        <begin position="30"/>
        <end position="48"/>
    </location>
</feature>
<evidence type="ECO:0000256" key="1">
    <source>
        <dbReference type="SAM" id="MobiDB-lite"/>
    </source>
</evidence>
<dbReference type="RefSeq" id="WP_377790444.1">
    <property type="nucleotide sequence ID" value="NZ_JBHLYQ010000157.1"/>
</dbReference>
<feature type="region of interest" description="Disordered" evidence="1">
    <location>
        <begin position="1"/>
        <end position="157"/>
    </location>
</feature>
<evidence type="ECO:0000256" key="2">
    <source>
        <dbReference type="SAM" id="Phobius"/>
    </source>
</evidence>
<feature type="transmembrane region" description="Helical" evidence="2">
    <location>
        <begin position="240"/>
        <end position="267"/>
    </location>
</feature>
<feature type="compositionally biased region" description="Basic and acidic residues" evidence="1">
    <location>
        <begin position="69"/>
        <end position="82"/>
    </location>
</feature>
<feature type="compositionally biased region" description="Low complexity" evidence="1">
    <location>
        <begin position="342"/>
        <end position="370"/>
    </location>
</feature>
<dbReference type="Proteomes" id="UP001589788">
    <property type="component" value="Unassembled WGS sequence"/>
</dbReference>
<dbReference type="EMBL" id="JBHLYQ010000157">
    <property type="protein sequence ID" value="MFC0082797.1"/>
    <property type="molecule type" value="Genomic_DNA"/>
</dbReference>
<accession>A0ABV6C985</accession>
<feature type="transmembrane region" description="Helical" evidence="2">
    <location>
        <begin position="175"/>
        <end position="198"/>
    </location>
</feature>
<organism evidence="3 4">
    <name type="scientific">Aciditerrimonas ferrireducens</name>
    <dbReference type="NCBI Taxonomy" id="667306"/>
    <lineage>
        <taxon>Bacteria</taxon>
        <taxon>Bacillati</taxon>
        <taxon>Actinomycetota</taxon>
        <taxon>Acidimicrobiia</taxon>
        <taxon>Acidimicrobiales</taxon>
        <taxon>Acidimicrobiaceae</taxon>
        <taxon>Aciditerrimonas</taxon>
    </lineage>
</organism>
<feature type="compositionally biased region" description="Low complexity" evidence="1">
    <location>
        <begin position="127"/>
        <end position="140"/>
    </location>
</feature>
<gene>
    <name evidence="3" type="ORF">ACFFRE_11715</name>
</gene>
<evidence type="ECO:0000313" key="4">
    <source>
        <dbReference type="Proteomes" id="UP001589788"/>
    </source>
</evidence>
<evidence type="ECO:0000313" key="3">
    <source>
        <dbReference type="EMBL" id="MFC0082797.1"/>
    </source>
</evidence>
<feature type="compositionally biased region" description="Polar residues" evidence="1">
    <location>
        <begin position="146"/>
        <end position="157"/>
    </location>
</feature>
<keyword evidence="2" id="KW-0812">Transmembrane</keyword>
<reference evidence="3 4" key="1">
    <citation type="submission" date="2024-09" db="EMBL/GenBank/DDBJ databases">
        <authorList>
            <person name="Sun Q."/>
            <person name="Mori K."/>
        </authorList>
    </citation>
    <scope>NUCLEOTIDE SEQUENCE [LARGE SCALE GENOMIC DNA]</scope>
    <source>
        <strain evidence="3 4">JCM 15389</strain>
    </source>
</reference>